<keyword evidence="2" id="KW-1185">Reference proteome</keyword>
<dbReference type="Proteomes" id="UP000294933">
    <property type="component" value="Unassembled WGS sequence"/>
</dbReference>
<dbReference type="SUPFAM" id="SSF52047">
    <property type="entry name" value="RNI-like"/>
    <property type="match status" value="1"/>
</dbReference>
<dbReference type="InterPro" id="IPR032675">
    <property type="entry name" value="LRR_dom_sf"/>
</dbReference>
<dbReference type="PANTHER" id="PTHR38926">
    <property type="entry name" value="F-BOX DOMAIN CONTAINING PROTEIN, EXPRESSED"/>
    <property type="match status" value="1"/>
</dbReference>
<dbReference type="PANTHER" id="PTHR38926:SF5">
    <property type="entry name" value="F-BOX AND LEUCINE-RICH REPEAT PROTEIN 6"/>
    <property type="match status" value="1"/>
</dbReference>
<dbReference type="STRING" id="50990.A0A4Y7PQI2"/>
<dbReference type="Gene3D" id="3.80.10.10">
    <property type="entry name" value="Ribonuclease Inhibitor"/>
    <property type="match status" value="1"/>
</dbReference>
<dbReference type="EMBL" id="ML170235">
    <property type="protein sequence ID" value="TDL16770.1"/>
    <property type="molecule type" value="Genomic_DNA"/>
</dbReference>
<organism evidence="1 2">
    <name type="scientific">Rickenella mellea</name>
    <dbReference type="NCBI Taxonomy" id="50990"/>
    <lineage>
        <taxon>Eukaryota</taxon>
        <taxon>Fungi</taxon>
        <taxon>Dikarya</taxon>
        <taxon>Basidiomycota</taxon>
        <taxon>Agaricomycotina</taxon>
        <taxon>Agaricomycetes</taxon>
        <taxon>Hymenochaetales</taxon>
        <taxon>Rickenellaceae</taxon>
        <taxon>Rickenella</taxon>
    </lineage>
</organism>
<accession>A0A4Y7PQI2</accession>
<evidence type="ECO:0000313" key="1">
    <source>
        <dbReference type="EMBL" id="TDL16770.1"/>
    </source>
</evidence>
<sequence>MHLALAIPEILDIILNSTDELANARAVSVCKTWSGVARDTLWRDVCGLRRLFTLLAPMERTYHTDYRFCREIEPNDWIKFNDLASRVKHLTVEDSRRGAFCIDALGEVATTRQTFHILPNITQLTLTTSDVDEFRFSAIFLHQDLQRLVLEIPVKAIPKHFFAEITLRCAKLCYLDLQITSRVLEAEAELTDMLSTLTNLKTVVMRGHPISSSIVSSLSRIPNLGTIKFEYFSLEYFSHQRSRDPADVQPLWPVLREGAFPSLKDISCYSTLRHIASFFSAQFAPLNITSLYVHTMSIETPNYVSEYLKVLSQTCTMLKSVVLCLIMGEREHGQNGPVHSDSISFQDIYPILDFLQLTSFKLTHYRPLDITDDDIDRLASHWPLLESLELNTQPVALNDPKLTFASLASLARHCPNLTHLGLYVNPSPTAFQSPQCHLKSLIHWCLERHRFRKEIMPHYISVKFAHYLVEWRLEYHGLKTLSLASWKTTTKCKGDGVFGRKWAICCHCLSNCGAKREDGEIWTWSDIVQRLASIIM</sequence>
<dbReference type="VEuPathDB" id="FungiDB:BD410DRAFT_901809"/>
<dbReference type="AlphaFoldDB" id="A0A4Y7PQI2"/>
<evidence type="ECO:0008006" key="3">
    <source>
        <dbReference type="Google" id="ProtNLM"/>
    </source>
</evidence>
<name>A0A4Y7PQI2_9AGAM</name>
<dbReference type="OrthoDB" id="2447803at2759"/>
<gene>
    <name evidence="1" type="ORF">BD410DRAFT_901809</name>
</gene>
<proteinExistence type="predicted"/>
<reference evidence="1 2" key="1">
    <citation type="submission" date="2018-06" db="EMBL/GenBank/DDBJ databases">
        <title>A transcriptomic atlas of mushroom development highlights an independent origin of complex multicellularity.</title>
        <authorList>
            <consortium name="DOE Joint Genome Institute"/>
            <person name="Krizsan K."/>
            <person name="Almasi E."/>
            <person name="Merenyi Z."/>
            <person name="Sahu N."/>
            <person name="Viragh M."/>
            <person name="Koszo T."/>
            <person name="Mondo S."/>
            <person name="Kiss B."/>
            <person name="Balint B."/>
            <person name="Kues U."/>
            <person name="Barry K."/>
            <person name="Hegedus J.C."/>
            <person name="Henrissat B."/>
            <person name="Johnson J."/>
            <person name="Lipzen A."/>
            <person name="Ohm R."/>
            <person name="Nagy I."/>
            <person name="Pangilinan J."/>
            <person name="Yan J."/>
            <person name="Xiong Y."/>
            <person name="Grigoriev I.V."/>
            <person name="Hibbett D.S."/>
            <person name="Nagy L.G."/>
        </authorList>
    </citation>
    <scope>NUCLEOTIDE SEQUENCE [LARGE SCALE GENOMIC DNA]</scope>
    <source>
        <strain evidence="1 2">SZMC22713</strain>
    </source>
</reference>
<protein>
    <recommendedName>
        <fullName evidence="3">F-box domain-containing protein</fullName>
    </recommendedName>
</protein>
<evidence type="ECO:0000313" key="2">
    <source>
        <dbReference type="Proteomes" id="UP000294933"/>
    </source>
</evidence>